<dbReference type="InterPro" id="IPR019752">
    <property type="entry name" value="Pyrv/ketoisovalerate_OxRed_cat"/>
</dbReference>
<organism evidence="3">
    <name type="scientific">metagenome</name>
    <dbReference type="NCBI Taxonomy" id="256318"/>
    <lineage>
        <taxon>unclassified sequences</taxon>
        <taxon>metagenomes</taxon>
    </lineage>
</organism>
<sequence length="188" mass="19696">MSHPVELRLSGSGGQGLQFSARVLAEALLRDGRTVAQSQSYEPTSRGGVSRSDLVVSDGDIDYPLVTGLDYLVILDEVAAEFPPTLLKPTATLLVDESRVQTRVAGPWTIRSSPFAEIARALGNERAGNIVALGTLLALSSLCSSASVAAALAAETPPKFLDLNSEAFDAGWRLVQPTPAAEAAHARA</sequence>
<name>A0A380TC62_9ZZZZ</name>
<evidence type="ECO:0000313" key="3">
    <source>
        <dbReference type="EMBL" id="SUS06040.1"/>
    </source>
</evidence>
<dbReference type="EMBL" id="UIDG01000151">
    <property type="protein sequence ID" value="SUS06040.1"/>
    <property type="molecule type" value="Genomic_DNA"/>
</dbReference>
<protein>
    <submittedName>
        <fullName evidence="3">2-oxoglutarate ferredoxin oxidoreductase subunit gamma</fullName>
    </submittedName>
</protein>
<reference evidence="3" key="1">
    <citation type="submission" date="2018-07" db="EMBL/GenBank/DDBJ databases">
        <authorList>
            <person name="Quirk P.G."/>
            <person name="Krulwich T.A."/>
        </authorList>
    </citation>
    <scope>NUCLEOTIDE SEQUENCE</scope>
</reference>
<dbReference type="PANTHER" id="PTHR42730">
    <property type="entry name" value="2-OXOGLUTARATE SYNTHASE SUBUNIT KORC"/>
    <property type="match status" value="1"/>
</dbReference>
<evidence type="ECO:0000256" key="1">
    <source>
        <dbReference type="ARBA" id="ARBA00023002"/>
    </source>
</evidence>
<dbReference type="InterPro" id="IPR002869">
    <property type="entry name" value="Pyrv_flavodox_OxRed_cen"/>
</dbReference>
<dbReference type="SUPFAM" id="SSF53323">
    <property type="entry name" value="Pyruvate-ferredoxin oxidoreductase, PFOR, domain III"/>
    <property type="match status" value="1"/>
</dbReference>
<proteinExistence type="predicted"/>
<dbReference type="Pfam" id="PF01558">
    <property type="entry name" value="POR"/>
    <property type="match status" value="1"/>
</dbReference>
<gene>
    <name evidence="3" type="ORF">DF3PB_2340002</name>
</gene>
<accession>A0A380TC62</accession>
<keyword evidence="1" id="KW-0560">Oxidoreductase</keyword>
<dbReference type="GO" id="GO:0016903">
    <property type="term" value="F:oxidoreductase activity, acting on the aldehyde or oxo group of donors"/>
    <property type="evidence" value="ECO:0007669"/>
    <property type="project" value="InterPro"/>
</dbReference>
<dbReference type="InterPro" id="IPR052554">
    <property type="entry name" value="2-oxoglutarate_synth_KorC"/>
</dbReference>
<dbReference type="AlphaFoldDB" id="A0A380TC62"/>
<dbReference type="Gene3D" id="3.40.920.10">
    <property type="entry name" value="Pyruvate-ferredoxin oxidoreductase, PFOR, domain III"/>
    <property type="match status" value="1"/>
</dbReference>
<feature type="domain" description="Pyruvate/ketoisovalerate oxidoreductase catalytic" evidence="2">
    <location>
        <begin position="13"/>
        <end position="171"/>
    </location>
</feature>
<evidence type="ECO:0000259" key="2">
    <source>
        <dbReference type="Pfam" id="PF01558"/>
    </source>
</evidence>
<dbReference type="PANTHER" id="PTHR42730:SF1">
    <property type="entry name" value="2-OXOGLUTARATE SYNTHASE SUBUNIT KORC"/>
    <property type="match status" value="1"/>
</dbReference>